<dbReference type="EMBL" id="UYSL01021904">
    <property type="protein sequence ID" value="VDL79420.1"/>
    <property type="molecule type" value="Genomic_DNA"/>
</dbReference>
<gene>
    <name evidence="11" type="ORF">NBR_LOCUS15826</name>
</gene>
<comment type="caution">
    <text evidence="8">Lacks conserved residue(s) required for the propagation of feature annotation.</text>
</comment>
<evidence type="ECO:0000259" key="10">
    <source>
        <dbReference type="PROSITE" id="PS50940"/>
    </source>
</evidence>
<evidence type="ECO:0000256" key="3">
    <source>
        <dbReference type="ARBA" id="ARBA00022692"/>
    </source>
</evidence>
<dbReference type="PROSITE" id="PS50940">
    <property type="entry name" value="CHIT_BIND_II"/>
    <property type="match status" value="1"/>
</dbReference>
<feature type="disulfide bond" evidence="8">
    <location>
        <begin position="293"/>
        <end position="308"/>
    </location>
</feature>
<dbReference type="GO" id="GO:0012505">
    <property type="term" value="C:endomembrane system"/>
    <property type="evidence" value="ECO:0007669"/>
    <property type="project" value="UniProtKB-SubCell"/>
</dbReference>
<protein>
    <submittedName>
        <fullName evidence="13">Terribly reduced optic lobes (inferred by orthology to a D. melanogaster protein)</fullName>
    </submittedName>
</protein>
<evidence type="ECO:0000256" key="8">
    <source>
        <dbReference type="PROSITE-ProRule" id="PRU00124"/>
    </source>
</evidence>
<evidence type="ECO:0000313" key="13">
    <source>
        <dbReference type="WBParaSite" id="NBR_0001582501-mRNA-1"/>
    </source>
</evidence>
<dbReference type="InterPro" id="IPR023415">
    <property type="entry name" value="LDLR_class-A_CS"/>
</dbReference>
<comment type="subcellular location">
    <subcellularLocation>
        <location evidence="2">Endomembrane system</location>
    </subcellularLocation>
    <subcellularLocation>
        <location evidence="1">Membrane</location>
        <topology evidence="1">Single-pass membrane protein</topology>
    </subcellularLocation>
</comment>
<proteinExistence type="predicted"/>
<feature type="disulfide bond" evidence="8">
    <location>
        <begin position="332"/>
        <end position="347"/>
    </location>
</feature>
<reference evidence="11 12" key="2">
    <citation type="submission" date="2018-11" db="EMBL/GenBank/DDBJ databases">
        <authorList>
            <consortium name="Pathogen Informatics"/>
        </authorList>
    </citation>
    <scope>NUCLEOTIDE SEQUENCE [LARGE SCALE GENOMIC DNA]</scope>
</reference>
<dbReference type="PANTHER" id="PTHR24270">
    <property type="entry name" value="LOW-DENSITY LIPOPROTEIN RECEPTOR-RELATED"/>
    <property type="match status" value="1"/>
</dbReference>
<name>A0A0N4YG99_NIPBR</name>
<dbReference type="OMA" id="YECSGEF"/>
<feature type="compositionally biased region" description="Pro residues" evidence="9">
    <location>
        <begin position="444"/>
        <end position="459"/>
    </location>
</feature>
<dbReference type="InterPro" id="IPR050685">
    <property type="entry name" value="LDLR"/>
</dbReference>
<evidence type="ECO:0000256" key="9">
    <source>
        <dbReference type="SAM" id="MobiDB-lite"/>
    </source>
</evidence>
<evidence type="ECO:0000313" key="12">
    <source>
        <dbReference type="Proteomes" id="UP000271162"/>
    </source>
</evidence>
<dbReference type="AlphaFoldDB" id="A0A0N4YG99"/>
<dbReference type="Gene3D" id="4.10.400.10">
    <property type="entry name" value="Low-density Lipoprotein Receptor"/>
    <property type="match status" value="4"/>
</dbReference>
<dbReference type="InterPro" id="IPR002557">
    <property type="entry name" value="Chitin-bd_dom"/>
</dbReference>
<dbReference type="PANTHER" id="PTHR24270:SF59">
    <property type="entry name" value="LDL RECEPTOR REPEAT-CONTAINING PROTEIN EGG-1-RELATED"/>
    <property type="match status" value="1"/>
</dbReference>
<dbReference type="GO" id="GO:0005886">
    <property type="term" value="C:plasma membrane"/>
    <property type="evidence" value="ECO:0007669"/>
    <property type="project" value="TreeGrafter"/>
</dbReference>
<dbReference type="SMART" id="SM00494">
    <property type="entry name" value="ChtBD2"/>
    <property type="match status" value="1"/>
</dbReference>
<keyword evidence="12" id="KW-1185">Reference proteome</keyword>
<feature type="compositionally biased region" description="Low complexity" evidence="9">
    <location>
        <begin position="460"/>
        <end position="469"/>
    </location>
</feature>
<keyword evidence="5" id="KW-1133">Transmembrane helix</keyword>
<dbReference type="CDD" id="cd00112">
    <property type="entry name" value="LDLa"/>
    <property type="match status" value="4"/>
</dbReference>
<keyword evidence="3" id="KW-0812">Transmembrane</keyword>
<dbReference type="GO" id="GO:0008061">
    <property type="term" value="F:chitin binding"/>
    <property type="evidence" value="ECO:0007669"/>
    <property type="project" value="InterPro"/>
</dbReference>
<keyword evidence="7 8" id="KW-1015">Disulfide bond</keyword>
<evidence type="ECO:0000256" key="6">
    <source>
        <dbReference type="ARBA" id="ARBA00023136"/>
    </source>
</evidence>
<feature type="domain" description="Chitin-binding type-2" evidence="10">
    <location>
        <begin position="116"/>
        <end position="189"/>
    </location>
</feature>
<dbReference type="Proteomes" id="UP000271162">
    <property type="component" value="Unassembled WGS sequence"/>
</dbReference>
<feature type="region of interest" description="Disordered" evidence="9">
    <location>
        <begin position="422"/>
        <end position="475"/>
    </location>
</feature>
<dbReference type="GO" id="GO:0016192">
    <property type="term" value="P:vesicle-mediated transport"/>
    <property type="evidence" value="ECO:0007669"/>
    <property type="project" value="UniProtKB-ARBA"/>
</dbReference>
<keyword evidence="4" id="KW-0677">Repeat</keyword>
<dbReference type="InterPro" id="IPR002172">
    <property type="entry name" value="LDrepeatLR_classA_rpt"/>
</dbReference>
<organism evidence="13">
    <name type="scientific">Nippostrongylus brasiliensis</name>
    <name type="common">Rat hookworm</name>
    <dbReference type="NCBI Taxonomy" id="27835"/>
    <lineage>
        <taxon>Eukaryota</taxon>
        <taxon>Metazoa</taxon>
        <taxon>Ecdysozoa</taxon>
        <taxon>Nematoda</taxon>
        <taxon>Chromadorea</taxon>
        <taxon>Rhabditida</taxon>
        <taxon>Rhabditina</taxon>
        <taxon>Rhabditomorpha</taxon>
        <taxon>Strongyloidea</taxon>
        <taxon>Heligmosomidae</taxon>
        <taxon>Nippostrongylus</taxon>
    </lineage>
</organism>
<sequence length="475" mass="51999">MSNVPAAFRQHFSADQSWRISVRRAPVPSEIWTDGWSKHTPWGKSCPGHLCAASHCCALASTGHYLYALSRRFLISSFLVCSPPMNSAIIFSLIFASAHANAIDLLDANSLEPVQPNYCNDSAVMEEAGLIKATLGQFLGYECSGEFYHCRWQSDGFRTYRKHCKTGLVYDVIGTQNCNYDYNVKSCGIRSGAPATCNSTSFHCSLSDQCVPLSSRCDGRYDCPLEEDEQNCPLCLANEFACVVSEQCIEINRRCNGFAECSDGTDETNCEVCGNGLFHCAKSGECILNDERCDGKRHCPHGEDEMLCKKPAEERMFECQSRSEHVPMAQVCDGIAQCRDGSDELYCEMGVGAGHAAESSIAFSSNPSTTADPAAAGDYDSEYEEIDENKPSFPMLSLKMPVAPTFEVPVTTRAPQRIAPIAKHTPWASSGTMRREQTTAEPSTLPPTPLITTEPPPTAAPKTTRVRPPLTDPQN</sequence>
<dbReference type="PRINTS" id="PR00261">
    <property type="entry name" value="LDLRECEPTOR"/>
</dbReference>
<dbReference type="Pfam" id="PF00057">
    <property type="entry name" value="Ldl_recept_a"/>
    <property type="match status" value="4"/>
</dbReference>
<evidence type="ECO:0000256" key="5">
    <source>
        <dbReference type="ARBA" id="ARBA00022989"/>
    </source>
</evidence>
<evidence type="ECO:0000256" key="2">
    <source>
        <dbReference type="ARBA" id="ARBA00004308"/>
    </source>
</evidence>
<dbReference type="WBParaSite" id="NBR_0001582501-mRNA-1">
    <property type="protein sequence ID" value="NBR_0001582501-mRNA-1"/>
    <property type="gene ID" value="NBR_0001582501"/>
</dbReference>
<evidence type="ECO:0000256" key="1">
    <source>
        <dbReference type="ARBA" id="ARBA00004167"/>
    </source>
</evidence>
<evidence type="ECO:0000256" key="7">
    <source>
        <dbReference type="ARBA" id="ARBA00023157"/>
    </source>
</evidence>
<evidence type="ECO:0000313" key="11">
    <source>
        <dbReference type="EMBL" id="VDL79420.1"/>
    </source>
</evidence>
<dbReference type="SMART" id="SM00192">
    <property type="entry name" value="LDLa"/>
    <property type="match status" value="4"/>
</dbReference>
<keyword evidence="6" id="KW-0472">Membrane</keyword>
<dbReference type="STRING" id="27835.A0A0N4YG99"/>
<dbReference type="SUPFAM" id="SSF57424">
    <property type="entry name" value="LDL receptor-like module"/>
    <property type="match status" value="4"/>
</dbReference>
<feature type="disulfide bond" evidence="8">
    <location>
        <begin position="217"/>
        <end position="232"/>
    </location>
</feature>
<dbReference type="PROSITE" id="PS50068">
    <property type="entry name" value="LDLRA_2"/>
    <property type="match status" value="4"/>
</dbReference>
<dbReference type="InterPro" id="IPR036055">
    <property type="entry name" value="LDL_receptor-like_sf"/>
</dbReference>
<reference evidence="13" key="1">
    <citation type="submission" date="2017-02" db="UniProtKB">
        <authorList>
            <consortium name="WormBaseParasite"/>
        </authorList>
    </citation>
    <scope>IDENTIFICATION</scope>
</reference>
<dbReference type="PROSITE" id="PS01209">
    <property type="entry name" value="LDLRA_1"/>
    <property type="match status" value="1"/>
</dbReference>
<dbReference type="GO" id="GO:0005576">
    <property type="term" value="C:extracellular region"/>
    <property type="evidence" value="ECO:0007669"/>
    <property type="project" value="InterPro"/>
</dbReference>
<feature type="disulfide bond" evidence="8">
    <location>
        <begin position="255"/>
        <end position="270"/>
    </location>
</feature>
<accession>A0A0N4YG99</accession>
<evidence type="ECO:0000256" key="4">
    <source>
        <dbReference type="ARBA" id="ARBA00022737"/>
    </source>
</evidence>